<organism evidence="1 2">
    <name type="scientific">Pseudomonas aphyarum</name>
    <dbReference type="NCBI Taxonomy" id="2942629"/>
    <lineage>
        <taxon>Bacteria</taxon>
        <taxon>Pseudomonadati</taxon>
        <taxon>Pseudomonadota</taxon>
        <taxon>Gammaproteobacteria</taxon>
        <taxon>Pseudomonadales</taxon>
        <taxon>Pseudomonadaceae</taxon>
        <taxon>Pseudomonas</taxon>
    </lineage>
</organism>
<dbReference type="EMBL" id="JAMDGS010000001">
    <property type="protein sequence ID" value="MDD1123096.1"/>
    <property type="molecule type" value="Genomic_DNA"/>
</dbReference>
<dbReference type="Proteomes" id="UP001150531">
    <property type="component" value="Unassembled WGS sequence"/>
</dbReference>
<comment type="caution">
    <text evidence="1">The sequence shown here is derived from an EMBL/GenBank/DDBJ whole genome shotgun (WGS) entry which is preliminary data.</text>
</comment>
<evidence type="ECO:0000313" key="2">
    <source>
        <dbReference type="Proteomes" id="UP001150531"/>
    </source>
</evidence>
<gene>
    <name evidence="1" type="ORF">M5G18_00710</name>
</gene>
<accession>A0ABT5PGU4</accession>
<evidence type="ECO:0000313" key="1">
    <source>
        <dbReference type="EMBL" id="MDD1123096.1"/>
    </source>
</evidence>
<reference evidence="1" key="1">
    <citation type="submission" date="2022-05" db="EMBL/GenBank/DDBJ databases">
        <title>Novel Pseudomonas spp. Isolated from a Rainbow Trout Aquaculture Facility.</title>
        <authorList>
            <person name="Testerman T."/>
            <person name="Graf J."/>
        </authorList>
    </citation>
    <scope>NUCLEOTIDE SEQUENCE</scope>
    <source>
        <strain evidence="1">ID386</strain>
    </source>
</reference>
<name>A0ABT5PGU4_9PSED</name>
<dbReference type="RefSeq" id="WP_273896798.1">
    <property type="nucleotide sequence ID" value="NZ_JAMDGS010000001.1"/>
</dbReference>
<sequence>MSIDLCLEADSALTIAALKSILENAGVQEIQVAGNELFAMFTSGLRVIGGDVMDDPAIYAENTKGLDFPVALRCTIRMKGPDPEGESAMDDLDKLAQSIAQTCSCCFLISFQFEHTMYWRDETGLHRD</sequence>
<protein>
    <submittedName>
        <fullName evidence="1">Uncharacterized protein</fullName>
    </submittedName>
</protein>
<proteinExistence type="predicted"/>
<keyword evidence="2" id="KW-1185">Reference proteome</keyword>